<dbReference type="EC" id="2.7.13.3" evidence="3"/>
<comment type="caution">
    <text evidence="14">The sequence shown here is derived from an EMBL/GenBank/DDBJ whole genome shotgun (WGS) entry which is preliminary data.</text>
</comment>
<dbReference type="SMART" id="SM00388">
    <property type="entry name" value="HisKA"/>
    <property type="match status" value="1"/>
</dbReference>
<dbReference type="Gene3D" id="3.30.565.10">
    <property type="entry name" value="Histidine kinase-like ATPase, C-terminal domain"/>
    <property type="match status" value="1"/>
</dbReference>
<evidence type="ECO:0000256" key="3">
    <source>
        <dbReference type="ARBA" id="ARBA00012438"/>
    </source>
</evidence>
<protein>
    <recommendedName>
        <fullName evidence="3">histidine kinase</fullName>
        <ecNumber evidence="3">2.7.13.3</ecNumber>
    </recommendedName>
</protein>
<dbReference type="EMBL" id="JACEIB010000006">
    <property type="protein sequence ID" value="MBA2934214.1"/>
    <property type="molecule type" value="Genomic_DNA"/>
</dbReference>
<accession>A0A838L4X2</accession>
<dbReference type="Gene3D" id="6.10.340.10">
    <property type="match status" value="1"/>
</dbReference>
<keyword evidence="4" id="KW-0597">Phosphoprotein</keyword>
<dbReference type="InterPro" id="IPR036890">
    <property type="entry name" value="HATPase_C_sf"/>
</dbReference>
<name>A0A838L4X2_9SPHN</name>
<evidence type="ECO:0000256" key="8">
    <source>
        <dbReference type="ARBA" id="ARBA00022989"/>
    </source>
</evidence>
<dbReference type="SMART" id="SM00304">
    <property type="entry name" value="HAMP"/>
    <property type="match status" value="1"/>
</dbReference>
<dbReference type="SMART" id="SM00387">
    <property type="entry name" value="HATPase_c"/>
    <property type="match status" value="1"/>
</dbReference>
<evidence type="ECO:0000259" key="13">
    <source>
        <dbReference type="PROSITE" id="PS50885"/>
    </source>
</evidence>
<feature type="transmembrane region" description="Helical" evidence="11">
    <location>
        <begin position="12"/>
        <end position="33"/>
    </location>
</feature>
<dbReference type="PANTHER" id="PTHR45436:SF8">
    <property type="entry name" value="HISTIDINE KINASE"/>
    <property type="match status" value="1"/>
</dbReference>
<sequence length="455" mass="48743">MRVPAFLRSSTTRFFVLVFVLQLISGTSLLLFVRHIIGDELERTSRTLVSELHDDLVADYKQEGLPGLRSLIAERLGGARARDAAVLLDDPNGNQLAGNIADWPPTIPFDSGWQVVTLYRMGRDKPEPMGIIASKLPDGTHLLVGHVIEGDLRVRHLTGEAMAAALLLAVPLALLGAIVATRVITGRVERIAESARRFGMGDLALRVPHEPEMKDAFSDLAAAINLMFGRIEALVGELRVVTDSLAHDLRSPLTRLSATVERAMRDTDDEAALAALERVGFEAETLLAMLSTALQISRAEAGIGRDRFVDTDIGQMIEDLAEVYGPLAEERGFTLTAKGGVRAVVHRELVGQALANLVDNAMKYGRPDGTIRLSVERTDETVTLAVDDDGPGIPEARRAEALRRFGRLDPARSAGGAGLGLALAAAVARLHGGAITLADNAPGLSVRLELPVAGD</sequence>
<dbReference type="GO" id="GO:0005886">
    <property type="term" value="C:plasma membrane"/>
    <property type="evidence" value="ECO:0007669"/>
    <property type="project" value="TreeGrafter"/>
</dbReference>
<dbReference type="PROSITE" id="PS50885">
    <property type="entry name" value="HAMP"/>
    <property type="match status" value="1"/>
</dbReference>
<evidence type="ECO:0000259" key="12">
    <source>
        <dbReference type="PROSITE" id="PS50109"/>
    </source>
</evidence>
<dbReference type="InterPro" id="IPR003660">
    <property type="entry name" value="HAMP_dom"/>
</dbReference>
<evidence type="ECO:0000313" key="15">
    <source>
        <dbReference type="Proteomes" id="UP000570166"/>
    </source>
</evidence>
<keyword evidence="8 11" id="KW-1133">Transmembrane helix</keyword>
<organism evidence="14 15">
    <name type="scientific">Sphingomonas chungangi</name>
    <dbReference type="NCBI Taxonomy" id="2683589"/>
    <lineage>
        <taxon>Bacteria</taxon>
        <taxon>Pseudomonadati</taxon>
        <taxon>Pseudomonadota</taxon>
        <taxon>Alphaproteobacteria</taxon>
        <taxon>Sphingomonadales</taxon>
        <taxon>Sphingomonadaceae</taxon>
        <taxon>Sphingomonas</taxon>
    </lineage>
</organism>
<dbReference type="PANTHER" id="PTHR45436">
    <property type="entry name" value="SENSOR HISTIDINE KINASE YKOH"/>
    <property type="match status" value="1"/>
</dbReference>
<dbReference type="Pfam" id="PF00512">
    <property type="entry name" value="HisKA"/>
    <property type="match status" value="1"/>
</dbReference>
<evidence type="ECO:0000256" key="5">
    <source>
        <dbReference type="ARBA" id="ARBA00022679"/>
    </source>
</evidence>
<keyword evidence="10 11" id="KW-0472">Membrane</keyword>
<dbReference type="CDD" id="cd00075">
    <property type="entry name" value="HATPase"/>
    <property type="match status" value="1"/>
</dbReference>
<dbReference type="InterPro" id="IPR050428">
    <property type="entry name" value="TCS_sensor_his_kinase"/>
</dbReference>
<evidence type="ECO:0000256" key="11">
    <source>
        <dbReference type="SAM" id="Phobius"/>
    </source>
</evidence>
<dbReference type="AlphaFoldDB" id="A0A838L4X2"/>
<dbReference type="InterPro" id="IPR003661">
    <property type="entry name" value="HisK_dim/P_dom"/>
</dbReference>
<comment type="subcellular location">
    <subcellularLocation>
        <location evidence="2">Membrane</location>
    </subcellularLocation>
</comment>
<feature type="domain" description="Histidine kinase" evidence="12">
    <location>
        <begin position="244"/>
        <end position="454"/>
    </location>
</feature>
<gene>
    <name evidence="14" type="ORF">HZF05_08880</name>
</gene>
<evidence type="ECO:0000256" key="10">
    <source>
        <dbReference type="ARBA" id="ARBA00023136"/>
    </source>
</evidence>
<dbReference type="CDD" id="cd00082">
    <property type="entry name" value="HisKA"/>
    <property type="match status" value="1"/>
</dbReference>
<dbReference type="Proteomes" id="UP000570166">
    <property type="component" value="Unassembled WGS sequence"/>
</dbReference>
<dbReference type="PRINTS" id="PR00344">
    <property type="entry name" value="BCTRLSENSOR"/>
</dbReference>
<feature type="domain" description="HAMP" evidence="13">
    <location>
        <begin position="182"/>
        <end position="236"/>
    </location>
</feature>
<dbReference type="InterPro" id="IPR004358">
    <property type="entry name" value="Sig_transdc_His_kin-like_C"/>
</dbReference>
<evidence type="ECO:0000256" key="1">
    <source>
        <dbReference type="ARBA" id="ARBA00000085"/>
    </source>
</evidence>
<evidence type="ECO:0000256" key="7">
    <source>
        <dbReference type="ARBA" id="ARBA00022777"/>
    </source>
</evidence>
<comment type="catalytic activity">
    <reaction evidence="1">
        <text>ATP + protein L-histidine = ADP + protein N-phospho-L-histidine.</text>
        <dbReference type="EC" id="2.7.13.3"/>
    </reaction>
</comment>
<evidence type="ECO:0000256" key="9">
    <source>
        <dbReference type="ARBA" id="ARBA00023012"/>
    </source>
</evidence>
<keyword evidence="15" id="KW-1185">Reference proteome</keyword>
<dbReference type="InterPro" id="IPR003594">
    <property type="entry name" value="HATPase_dom"/>
</dbReference>
<evidence type="ECO:0000313" key="14">
    <source>
        <dbReference type="EMBL" id="MBA2934214.1"/>
    </source>
</evidence>
<dbReference type="SUPFAM" id="SSF47384">
    <property type="entry name" value="Homodimeric domain of signal transducing histidine kinase"/>
    <property type="match status" value="1"/>
</dbReference>
<dbReference type="Gene3D" id="1.10.287.130">
    <property type="match status" value="1"/>
</dbReference>
<dbReference type="Pfam" id="PF02518">
    <property type="entry name" value="HATPase_c"/>
    <property type="match status" value="1"/>
</dbReference>
<dbReference type="PROSITE" id="PS50109">
    <property type="entry name" value="HIS_KIN"/>
    <property type="match status" value="1"/>
</dbReference>
<dbReference type="InterPro" id="IPR036097">
    <property type="entry name" value="HisK_dim/P_sf"/>
</dbReference>
<evidence type="ECO:0000256" key="4">
    <source>
        <dbReference type="ARBA" id="ARBA00022553"/>
    </source>
</evidence>
<proteinExistence type="predicted"/>
<dbReference type="RefSeq" id="WP_160365721.1">
    <property type="nucleotide sequence ID" value="NZ_JACEIB010000006.1"/>
</dbReference>
<keyword evidence="9" id="KW-0902">Two-component regulatory system</keyword>
<dbReference type="GO" id="GO:0000155">
    <property type="term" value="F:phosphorelay sensor kinase activity"/>
    <property type="evidence" value="ECO:0007669"/>
    <property type="project" value="InterPro"/>
</dbReference>
<dbReference type="InterPro" id="IPR005467">
    <property type="entry name" value="His_kinase_dom"/>
</dbReference>
<keyword evidence="7 14" id="KW-0418">Kinase</keyword>
<evidence type="ECO:0000256" key="2">
    <source>
        <dbReference type="ARBA" id="ARBA00004370"/>
    </source>
</evidence>
<keyword evidence="6 11" id="KW-0812">Transmembrane</keyword>
<dbReference type="SUPFAM" id="SSF55874">
    <property type="entry name" value="ATPase domain of HSP90 chaperone/DNA topoisomerase II/histidine kinase"/>
    <property type="match status" value="1"/>
</dbReference>
<reference evidence="14 15" key="1">
    <citation type="submission" date="2020-07" db="EMBL/GenBank/DDBJ databases">
        <authorList>
            <person name="Sun Q."/>
        </authorList>
    </citation>
    <scope>NUCLEOTIDE SEQUENCE [LARGE SCALE GENOMIC DNA]</scope>
    <source>
        <strain evidence="14 15">CGMCC 1.13654</strain>
    </source>
</reference>
<keyword evidence="5" id="KW-0808">Transferase</keyword>
<evidence type="ECO:0000256" key="6">
    <source>
        <dbReference type="ARBA" id="ARBA00022692"/>
    </source>
</evidence>
<feature type="transmembrane region" description="Helical" evidence="11">
    <location>
        <begin position="161"/>
        <end position="180"/>
    </location>
</feature>